<dbReference type="Gene3D" id="3.10.120.10">
    <property type="entry name" value="Cytochrome b5-like heme/steroid binding domain"/>
    <property type="match status" value="1"/>
</dbReference>
<keyword evidence="7" id="KW-0560">Oxidoreductase</keyword>
<keyword evidence="8" id="KW-0520">NAD</keyword>
<feature type="domain" description="Cytochrome b5 heme-binding" evidence="11">
    <location>
        <begin position="91"/>
        <end position="169"/>
    </location>
</feature>
<dbReference type="InterPro" id="IPR001709">
    <property type="entry name" value="Flavoprot_Pyr_Nucl_cyt_Rdtase"/>
</dbReference>
<dbReference type="STRING" id="2070753.A0A3A2ZY16"/>
<dbReference type="Pfam" id="PF00970">
    <property type="entry name" value="FAD_binding_6"/>
    <property type="match status" value="1"/>
</dbReference>
<protein>
    <submittedName>
        <fullName evidence="13">Nitrate reductase</fullName>
    </submittedName>
</protein>
<dbReference type="Pfam" id="PF00175">
    <property type="entry name" value="NAD_binding_1"/>
    <property type="match status" value="1"/>
</dbReference>
<comment type="caution">
    <text evidence="13">The sequence shown here is derived from an EMBL/GenBank/DDBJ whole genome shotgun (WGS) entry which is preliminary data.</text>
</comment>
<dbReference type="GO" id="GO:0005741">
    <property type="term" value="C:mitochondrial outer membrane"/>
    <property type="evidence" value="ECO:0007669"/>
    <property type="project" value="UniProtKB-SubCell"/>
</dbReference>
<accession>A0A3A2ZY16</accession>
<evidence type="ECO:0000313" key="14">
    <source>
        <dbReference type="Proteomes" id="UP000266188"/>
    </source>
</evidence>
<evidence type="ECO:0000256" key="8">
    <source>
        <dbReference type="ARBA" id="ARBA00023027"/>
    </source>
</evidence>
<dbReference type="InterPro" id="IPR014756">
    <property type="entry name" value="Ig_E-set"/>
</dbReference>
<dbReference type="PANTHER" id="PTHR19370:SF185">
    <property type="entry name" value="NADH-CYTOCHROME B5 REDUCTASE"/>
    <property type="match status" value="1"/>
</dbReference>
<dbReference type="GO" id="GO:0071949">
    <property type="term" value="F:FAD binding"/>
    <property type="evidence" value="ECO:0007669"/>
    <property type="project" value="TreeGrafter"/>
</dbReference>
<dbReference type="Gene3D" id="3.40.50.80">
    <property type="entry name" value="Nucleotide-binding domain of ferredoxin-NADP reductase (FNR) module"/>
    <property type="match status" value="1"/>
</dbReference>
<dbReference type="EMBL" id="MVGC01000146">
    <property type="protein sequence ID" value="RJE22895.1"/>
    <property type="molecule type" value="Genomic_DNA"/>
</dbReference>
<evidence type="ECO:0000256" key="4">
    <source>
        <dbReference type="ARBA" id="ARBA00011738"/>
    </source>
</evidence>
<dbReference type="SUPFAM" id="SSF55856">
    <property type="entry name" value="Cytochrome b5-like heme/steroid binding domain"/>
    <property type="match status" value="1"/>
</dbReference>
<dbReference type="InterPro" id="IPR039261">
    <property type="entry name" value="FNR_nucleotide-bd"/>
</dbReference>
<dbReference type="InterPro" id="IPR001433">
    <property type="entry name" value="OxRdtase_FAD/NAD-bd"/>
</dbReference>
<keyword evidence="14" id="KW-1185">Reference proteome</keyword>
<dbReference type="InterPro" id="IPR005066">
    <property type="entry name" value="MoCF_OxRdtse_dimer"/>
</dbReference>
<dbReference type="PRINTS" id="PR00406">
    <property type="entry name" value="CYTB5RDTASE"/>
</dbReference>
<evidence type="ECO:0000256" key="2">
    <source>
        <dbReference type="ARBA" id="ARBA00004572"/>
    </source>
</evidence>
<dbReference type="SUPFAM" id="SSF63380">
    <property type="entry name" value="Riboflavin synthase domain-like"/>
    <property type="match status" value="1"/>
</dbReference>
<dbReference type="PRINTS" id="PR00371">
    <property type="entry name" value="FPNCR"/>
</dbReference>
<dbReference type="InterPro" id="IPR017938">
    <property type="entry name" value="Riboflavin_synthase-like_b-brl"/>
</dbReference>
<evidence type="ECO:0000256" key="1">
    <source>
        <dbReference type="ARBA" id="ARBA00001974"/>
    </source>
</evidence>
<dbReference type="Gene3D" id="2.40.30.10">
    <property type="entry name" value="Translation factors"/>
    <property type="match status" value="1"/>
</dbReference>
<feature type="binding site" evidence="10">
    <location>
        <position position="276"/>
    </location>
    <ligand>
        <name>FAD</name>
        <dbReference type="ChEBI" id="CHEBI:57692"/>
    </ligand>
</feature>
<comment type="cofactor">
    <cofactor evidence="1 10">
        <name>FAD</name>
        <dbReference type="ChEBI" id="CHEBI:57692"/>
    </cofactor>
</comment>
<evidence type="ECO:0000256" key="9">
    <source>
        <dbReference type="ARBA" id="ARBA00023136"/>
    </source>
</evidence>
<comment type="subcellular location">
    <subcellularLocation>
        <location evidence="2">Mitochondrion outer membrane</location>
        <topology evidence="2">Single-pass membrane protein</topology>
    </subcellularLocation>
</comment>
<dbReference type="PROSITE" id="PS51384">
    <property type="entry name" value="FAD_FR"/>
    <property type="match status" value="1"/>
</dbReference>
<dbReference type="InterPro" id="IPR017927">
    <property type="entry name" value="FAD-bd_FR_type"/>
</dbReference>
<feature type="binding site" evidence="10">
    <location>
        <position position="256"/>
    </location>
    <ligand>
        <name>FAD</name>
        <dbReference type="ChEBI" id="CHEBI:57692"/>
    </ligand>
</feature>
<feature type="binding site" evidence="10">
    <location>
        <position position="254"/>
    </location>
    <ligand>
        <name>FAD</name>
        <dbReference type="ChEBI" id="CHEBI:57692"/>
    </ligand>
</feature>
<dbReference type="SUPFAM" id="SSF52343">
    <property type="entry name" value="Ferredoxin reductase-like, C-terminal NADP-linked domain"/>
    <property type="match status" value="1"/>
</dbReference>
<dbReference type="PANTHER" id="PTHR19370">
    <property type="entry name" value="NADH-CYTOCHROME B5 REDUCTASE"/>
    <property type="match status" value="1"/>
</dbReference>
<dbReference type="Proteomes" id="UP000266188">
    <property type="component" value="Unassembled WGS sequence"/>
</dbReference>
<feature type="binding site" evidence="10">
    <location>
        <position position="341"/>
    </location>
    <ligand>
        <name>FAD</name>
        <dbReference type="ChEBI" id="CHEBI:57692"/>
    </ligand>
</feature>
<evidence type="ECO:0000256" key="6">
    <source>
        <dbReference type="ARBA" id="ARBA00022827"/>
    </source>
</evidence>
<organism evidence="13 14">
    <name type="scientific">Aspergillus sclerotialis</name>
    <dbReference type="NCBI Taxonomy" id="2070753"/>
    <lineage>
        <taxon>Eukaryota</taxon>
        <taxon>Fungi</taxon>
        <taxon>Dikarya</taxon>
        <taxon>Ascomycota</taxon>
        <taxon>Pezizomycotina</taxon>
        <taxon>Eurotiomycetes</taxon>
        <taxon>Eurotiomycetidae</taxon>
        <taxon>Eurotiales</taxon>
        <taxon>Aspergillaceae</taxon>
        <taxon>Aspergillus</taxon>
        <taxon>Aspergillus subgen. Polypaecilum</taxon>
    </lineage>
</organism>
<dbReference type="GO" id="GO:0016491">
    <property type="term" value="F:oxidoreductase activity"/>
    <property type="evidence" value="ECO:0007669"/>
    <property type="project" value="UniProtKB-KW"/>
</dbReference>
<keyword evidence="9" id="KW-0472">Membrane</keyword>
<dbReference type="InterPro" id="IPR008333">
    <property type="entry name" value="Cbr1-like_FAD-bd_dom"/>
</dbReference>
<keyword evidence="5 10" id="KW-0285">Flavoprotein</keyword>
<dbReference type="Pfam" id="PF00173">
    <property type="entry name" value="Cyt-b5"/>
    <property type="match status" value="1"/>
</dbReference>
<feature type="domain" description="FAD-binding FR-type" evidence="12">
    <location>
        <begin position="202"/>
        <end position="314"/>
    </location>
</feature>
<comment type="similarity">
    <text evidence="3">Belongs to the flavoprotein pyridine nucleotide cytochrome reductase family.</text>
</comment>
<dbReference type="InterPro" id="IPR001834">
    <property type="entry name" value="CBR-like"/>
</dbReference>
<dbReference type="Gene3D" id="2.60.40.650">
    <property type="match status" value="1"/>
</dbReference>
<evidence type="ECO:0000313" key="13">
    <source>
        <dbReference type="EMBL" id="RJE22895.1"/>
    </source>
</evidence>
<proteinExistence type="inferred from homology"/>
<dbReference type="SUPFAM" id="SSF81296">
    <property type="entry name" value="E set domains"/>
    <property type="match status" value="1"/>
</dbReference>
<evidence type="ECO:0000256" key="5">
    <source>
        <dbReference type="ARBA" id="ARBA00022630"/>
    </source>
</evidence>
<dbReference type="InterPro" id="IPR001199">
    <property type="entry name" value="Cyt_B5-like_heme/steroid-bd"/>
</dbReference>
<gene>
    <name evidence="13" type="ORF">PHISCL_04791</name>
</gene>
<feature type="binding site" evidence="10">
    <location>
        <position position="289"/>
    </location>
    <ligand>
        <name>FAD</name>
        <dbReference type="ChEBI" id="CHEBI:57692"/>
    </ligand>
</feature>
<feature type="binding site" evidence="10">
    <location>
        <position position="290"/>
    </location>
    <ligand>
        <name>FAD</name>
        <dbReference type="ChEBI" id="CHEBI:57692"/>
    </ligand>
</feature>
<evidence type="ECO:0000259" key="11">
    <source>
        <dbReference type="PROSITE" id="PS50255"/>
    </source>
</evidence>
<dbReference type="PROSITE" id="PS50255">
    <property type="entry name" value="CYTOCHROME_B5_2"/>
    <property type="match status" value="1"/>
</dbReference>
<dbReference type="AlphaFoldDB" id="A0A3A2ZY16"/>
<comment type="subunit">
    <text evidence="4">Homodimer.</text>
</comment>
<dbReference type="CDD" id="cd06183">
    <property type="entry name" value="cyt_b5_reduct_like"/>
    <property type="match status" value="1"/>
</dbReference>
<evidence type="ECO:0000259" key="12">
    <source>
        <dbReference type="PROSITE" id="PS51384"/>
    </source>
</evidence>
<dbReference type="OrthoDB" id="432685at2759"/>
<dbReference type="SMART" id="SM01117">
    <property type="entry name" value="Cyt-b5"/>
    <property type="match status" value="1"/>
</dbReference>
<dbReference type="InterPro" id="IPR036400">
    <property type="entry name" value="Cyt_B5-like_heme/steroid_sf"/>
</dbReference>
<evidence type="ECO:0000256" key="10">
    <source>
        <dbReference type="PIRSR" id="PIRSR601834-1"/>
    </source>
</evidence>
<sequence>MTKLLRAVSVTVRCFDVKKCYQPRDPTWNIEGMMNNSWYIVKPEVIQDPNGSRSYLMLRHPCEPGTGQGGWKKQSVELQMQDIRRQASAPTKQFTREEIEKHSTEQDCWIVVRGKVYDATSVLSWHPGGKAAILPHAGRAHMQTTEEYESIHDEYAHEKLEECALGAVTKKCMDFMKKDAEEKAKIAAKSVVHDPDVALKAHKWTKVRFVRKSSVSEDTHRYTFSLPPPAKKLGMGIGQHIQIGFHFKDRMAIRPYTPTRPIVEGQDDGTFDLTVKTYYPDPSQPGGTMSNTLDCLRHGEEVEIKGPAGEIEYRGHGHFVIDGEDRFFDCITLILGGSGITPGYQLIARILMKANEDTTKIKVIDSNKTEDDILMGDELAEFEKNHPGQFQVCHVLSHPGQNWAGEKGHVDQRIIRQYSFPPEDKNVALLCGPPTLIKKSVLPALVDWGYHEDSNLFGF</sequence>
<keyword evidence="6 10" id="KW-0274">FAD</keyword>
<dbReference type="GO" id="GO:0030151">
    <property type="term" value="F:molybdenum ion binding"/>
    <property type="evidence" value="ECO:0007669"/>
    <property type="project" value="InterPro"/>
</dbReference>
<dbReference type="Pfam" id="PF03404">
    <property type="entry name" value="Mo-co_dimer"/>
    <property type="match status" value="1"/>
</dbReference>
<feature type="binding site" evidence="10">
    <location>
        <position position="255"/>
    </location>
    <ligand>
        <name>FAD</name>
        <dbReference type="ChEBI" id="CHEBI:57692"/>
    </ligand>
</feature>
<evidence type="ECO:0000256" key="7">
    <source>
        <dbReference type="ARBA" id="ARBA00023002"/>
    </source>
</evidence>
<evidence type="ECO:0000256" key="3">
    <source>
        <dbReference type="ARBA" id="ARBA00006105"/>
    </source>
</evidence>
<reference evidence="14" key="1">
    <citation type="submission" date="2017-02" db="EMBL/GenBank/DDBJ databases">
        <authorList>
            <person name="Tafer H."/>
            <person name="Lopandic K."/>
        </authorList>
    </citation>
    <scope>NUCLEOTIDE SEQUENCE [LARGE SCALE GENOMIC DNA]</scope>
    <source>
        <strain evidence="14">CBS 366.77</strain>
    </source>
</reference>
<name>A0A3A2ZY16_9EURO</name>